<dbReference type="RefSeq" id="WP_211936398.1">
    <property type="nucleotide sequence ID" value="NZ_CP073078.1"/>
</dbReference>
<name>A0A975FWC7_9CAUL</name>
<evidence type="ECO:0000259" key="2">
    <source>
        <dbReference type="Pfam" id="PF08327"/>
    </source>
</evidence>
<dbReference type="AlphaFoldDB" id="A0A975FWC7"/>
<dbReference type="InterPro" id="IPR023393">
    <property type="entry name" value="START-like_dom_sf"/>
</dbReference>
<feature type="domain" description="Activator of Hsp90 ATPase homologue 1/2-like C-terminal" evidence="2">
    <location>
        <begin position="27"/>
        <end position="144"/>
    </location>
</feature>
<dbReference type="EMBL" id="CP073078">
    <property type="protein sequence ID" value="QUD86346.1"/>
    <property type="molecule type" value="Genomic_DNA"/>
</dbReference>
<dbReference type="Gene3D" id="3.30.530.20">
    <property type="match status" value="2"/>
</dbReference>
<protein>
    <submittedName>
        <fullName evidence="3">SRPBCC domain-containing protein</fullName>
    </submittedName>
</protein>
<dbReference type="CDD" id="cd08899">
    <property type="entry name" value="SRPBCC_CalC_Aha1-like_6"/>
    <property type="match status" value="1"/>
</dbReference>
<organism evidence="3 4">
    <name type="scientific">Phenylobacterium montanum</name>
    <dbReference type="NCBI Taxonomy" id="2823693"/>
    <lineage>
        <taxon>Bacteria</taxon>
        <taxon>Pseudomonadati</taxon>
        <taxon>Pseudomonadota</taxon>
        <taxon>Alphaproteobacteria</taxon>
        <taxon>Caulobacterales</taxon>
        <taxon>Caulobacteraceae</taxon>
        <taxon>Phenylobacterium</taxon>
    </lineage>
</organism>
<accession>A0A975FWC7</accession>
<evidence type="ECO:0000313" key="4">
    <source>
        <dbReference type="Proteomes" id="UP000676409"/>
    </source>
</evidence>
<dbReference type="KEGG" id="caul:KCG34_14695"/>
<sequence>MVMPLPSAFRRRDGAAEFELVRHLRQPVDKVWAALTTPQRLAAWMGVEWLSGDAPLKRGADFSYRFLNSDLESRGKVLRLEPPHVLEHSWFENVAPGTVIRWAVEPDGDGCRLTLTHRFGQVDDAPRTAAGWTSILEQLAVALEEPGAVLPAGMDDWRRLRDTYAAALPPEATRDGRRLEVGGLPALRFERRIRRPAQAVWEALTTPEGIARWMQAEAIVEPRVGGCYRLAFHDFDHVMEGAVTAWDPPRAFEYTWTEAQAGGDSLVRVTLEPDGEGCRLVLLHTLKAGGEMADFASGWHWHLDCLDDAAEGVASRFDRARWEVLRAAYGMTL</sequence>
<reference evidence="3" key="1">
    <citation type="submission" date="2021-04" db="EMBL/GenBank/DDBJ databases">
        <title>The complete genome sequence of Caulobacter sp. S6.</title>
        <authorList>
            <person name="Tang Y."/>
            <person name="Ouyang W."/>
            <person name="Liu Q."/>
            <person name="Huang B."/>
            <person name="Guo Z."/>
            <person name="Lei P."/>
        </authorList>
    </citation>
    <scope>NUCLEOTIDE SEQUENCE</scope>
    <source>
        <strain evidence="3">S6</strain>
    </source>
</reference>
<dbReference type="SUPFAM" id="SSF55961">
    <property type="entry name" value="Bet v1-like"/>
    <property type="match status" value="2"/>
</dbReference>
<keyword evidence="4" id="KW-1185">Reference proteome</keyword>
<feature type="domain" description="Activator of Hsp90 ATPase homologue 1/2-like C-terminal" evidence="2">
    <location>
        <begin position="196"/>
        <end position="310"/>
    </location>
</feature>
<evidence type="ECO:0000313" key="3">
    <source>
        <dbReference type="EMBL" id="QUD86346.1"/>
    </source>
</evidence>
<proteinExistence type="inferred from homology"/>
<gene>
    <name evidence="3" type="ORF">KCG34_14695</name>
</gene>
<comment type="similarity">
    <text evidence="1">Belongs to the AHA1 family.</text>
</comment>
<evidence type="ECO:0000256" key="1">
    <source>
        <dbReference type="ARBA" id="ARBA00006817"/>
    </source>
</evidence>
<dbReference type="Proteomes" id="UP000676409">
    <property type="component" value="Chromosome"/>
</dbReference>
<dbReference type="Pfam" id="PF08327">
    <property type="entry name" value="AHSA1"/>
    <property type="match status" value="2"/>
</dbReference>
<dbReference type="InterPro" id="IPR013538">
    <property type="entry name" value="ASHA1/2-like_C"/>
</dbReference>